<dbReference type="AlphaFoldDB" id="A0A0C3DPD2"/>
<dbReference type="Gene3D" id="3.60.130.30">
    <property type="match status" value="1"/>
</dbReference>
<protein>
    <recommendedName>
        <fullName evidence="6">2OGFeDO JBP1/TET oxygenase domain-containing protein</fullName>
    </recommendedName>
</protein>
<keyword evidence="2" id="KW-0479">Metal-binding</keyword>
<organism evidence="7 8">
    <name type="scientific">Scleroderma citrinum Foug A</name>
    <dbReference type="NCBI Taxonomy" id="1036808"/>
    <lineage>
        <taxon>Eukaryota</taxon>
        <taxon>Fungi</taxon>
        <taxon>Dikarya</taxon>
        <taxon>Basidiomycota</taxon>
        <taxon>Agaricomycotina</taxon>
        <taxon>Agaricomycetes</taxon>
        <taxon>Agaricomycetidae</taxon>
        <taxon>Boletales</taxon>
        <taxon>Sclerodermatineae</taxon>
        <taxon>Sclerodermataceae</taxon>
        <taxon>Scleroderma</taxon>
    </lineage>
</organism>
<reference evidence="8" key="2">
    <citation type="submission" date="2015-01" db="EMBL/GenBank/DDBJ databases">
        <title>Evolutionary Origins and Diversification of the Mycorrhizal Mutualists.</title>
        <authorList>
            <consortium name="DOE Joint Genome Institute"/>
            <consortium name="Mycorrhizal Genomics Consortium"/>
            <person name="Kohler A."/>
            <person name="Kuo A."/>
            <person name="Nagy L.G."/>
            <person name="Floudas D."/>
            <person name="Copeland A."/>
            <person name="Barry K.W."/>
            <person name="Cichocki N."/>
            <person name="Veneault-Fourrey C."/>
            <person name="LaButti K."/>
            <person name="Lindquist E.A."/>
            <person name="Lipzen A."/>
            <person name="Lundell T."/>
            <person name="Morin E."/>
            <person name="Murat C."/>
            <person name="Riley R."/>
            <person name="Ohm R."/>
            <person name="Sun H."/>
            <person name="Tunlid A."/>
            <person name="Henrissat B."/>
            <person name="Grigoriev I.V."/>
            <person name="Hibbett D.S."/>
            <person name="Martin F."/>
        </authorList>
    </citation>
    <scope>NUCLEOTIDE SEQUENCE [LARGE SCALE GENOMIC DNA]</scope>
    <source>
        <strain evidence="8">Foug A</strain>
    </source>
</reference>
<dbReference type="Pfam" id="PF12851">
    <property type="entry name" value="Tet_JBP"/>
    <property type="match status" value="1"/>
</dbReference>
<dbReference type="STRING" id="1036808.A0A0C3DPD2"/>
<keyword evidence="8" id="KW-1185">Reference proteome</keyword>
<comment type="cofactor">
    <cofactor evidence="1">
        <name>Fe(2+)</name>
        <dbReference type="ChEBI" id="CHEBI:29033"/>
    </cofactor>
</comment>
<dbReference type="InParanoid" id="A0A0C3DPD2"/>
<keyword evidence="3" id="KW-0223">Dioxygenase</keyword>
<dbReference type="EMBL" id="KN822094">
    <property type="protein sequence ID" value="KIM57856.1"/>
    <property type="molecule type" value="Genomic_DNA"/>
</dbReference>
<sequence length="170" mass="19224">GFQWLKDMIYPASIISGALSIMHPQLCEDGMQCMRNLEDWSSTHDPQMHQALSLWPSAFTNISLIANRSTPLHCDPQSCASWYDVIVNVGQYDQCAMAILTLGIELEYKPGTAVAFSGRLLRHGVNAVEGNRCCLTYYMRDNIHHWAKVPRCADWMRINSVEGLLRPIEP</sequence>
<dbReference type="Proteomes" id="UP000053989">
    <property type="component" value="Unassembled WGS sequence"/>
</dbReference>
<evidence type="ECO:0000259" key="6">
    <source>
        <dbReference type="Pfam" id="PF12851"/>
    </source>
</evidence>
<keyword evidence="5" id="KW-0408">Iron</keyword>
<dbReference type="GO" id="GO:0051213">
    <property type="term" value="F:dioxygenase activity"/>
    <property type="evidence" value="ECO:0007669"/>
    <property type="project" value="UniProtKB-KW"/>
</dbReference>
<feature type="domain" description="2OGFeDO JBP1/TET oxygenase" evidence="6">
    <location>
        <begin position="13"/>
        <end position="140"/>
    </location>
</feature>
<evidence type="ECO:0000256" key="2">
    <source>
        <dbReference type="ARBA" id="ARBA00022723"/>
    </source>
</evidence>
<dbReference type="OrthoDB" id="3200752at2759"/>
<evidence type="ECO:0000256" key="4">
    <source>
        <dbReference type="ARBA" id="ARBA00023002"/>
    </source>
</evidence>
<keyword evidence="4" id="KW-0560">Oxidoreductase</keyword>
<evidence type="ECO:0000256" key="5">
    <source>
        <dbReference type="ARBA" id="ARBA00023004"/>
    </source>
</evidence>
<evidence type="ECO:0000313" key="8">
    <source>
        <dbReference type="Proteomes" id="UP000053989"/>
    </source>
</evidence>
<gene>
    <name evidence="7" type="ORF">SCLCIDRAFT_129424</name>
</gene>
<evidence type="ECO:0000313" key="7">
    <source>
        <dbReference type="EMBL" id="KIM57856.1"/>
    </source>
</evidence>
<dbReference type="HOGENOM" id="CLU_039070_2_0_1"/>
<feature type="non-terminal residue" evidence="7">
    <location>
        <position position="1"/>
    </location>
</feature>
<proteinExistence type="predicted"/>
<accession>A0A0C3DPD2</accession>
<dbReference type="GO" id="GO:0046872">
    <property type="term" value="F:metal ion binding"/>
    <property type="evidence" value="ECO:0007669"/>
    <property type="project" value="UniProtKB-KW"/>
</dbReference>
<evidence type="ECO:0000256" key="3">
    <source>
        <dbReference type="ARBA" id="ARBA00022964"/>
    </source>
</evidence>
<name>A0A0C3DPD2_9AGAM</name>
<evidence type="ECO:0000256" key="1">
    <source>
        <dbReference type="ARBA" id="ARBA00001954"/>
    </source>
</evidence>
<reference evidence="7 8" key="1">
    <citation type="submission" date="2014-04" db="EMBL/GenBank/DDBJ databases">
        <authorList>
            <consortium name="DOE Joint Genome Institute"/>
            <person name="Kuo A."/>
            <person name="Kohler A."/>
            <person name="Nagy L.G."/>
            <person name="Floudas D."/>
            <person name="Copeland A."/>
            <person name="Barry K.W."/>
            <person name="Cichocki N."/>
            <person name="Veneault-Fourrey C."/>
            <person name="LaButti K."/>
            <person name="Lindquist E.A."/>
            <person name="Lipzen A."/>
            <person name="Lundell T."/>
            <person name="Morin E."/>
            <person name="Murat C."/>
            <person name="Sun H."/>
            <person name="Tunlid A."/>
            <person name="Henrissat B."/>
            <person name="Grigoriev I.V."/>
            <person name="Hibbett D.S."/>
            <person name="Martin F."/>
            <person name="Nordberg H.P."/>
            <person name="Cantor M.N."/>
            <person name="Hua S.X."/>
        </authorList>
    </citation>
    <scope>NUCLEOTIDE SEQUENCE [LARGE SCALE GENOMIC DNA]</scope>
    <source>
        <strain evidence="7 8">Foug A</strain>
    </source>
</reference>
<dbReference type="InterPro" id="IPR024779">
    <property type="entry name" value="2OGFeDO_JBP1/TET_oxygenase_dom"/>
</dbReference>